<dbReference type="InterPro" id="IPR050832">
    <property type="entry name" value="Bact_Acetyltransf"/>
</dbReference>
<keyword evidence="5" id="KW-1185">Reference proteome</keyword>
<dbReference type="CDD" id="cd04301">
    <property type="entry name" value="NAT_SF"/>
    <property type="match status" value="1"/>
</dbReference>
<dbReference type="InterPro" id="IPR016181">
    <property type="entry name" value="Acyl_CoA_acyltransferase"/>
</dbReference>
<accession>A0ABU7I4U0</accession>
<keyword evidence="1" id="KW-0808">Transferase</keyword>
<evidence type="ECO:0000313" key="5">
    <source>
        <dbReference type="Proteomes" id="UP001336835"/>
    </source>
</evidence>
<proteinExistence type="predicted"/>
<sequence>MNTEIIEYNTALQPYYEQLNIDWLQEFFAVEEADKWMLENPKEAILNNGGHILFAKRGHEIVGTVALKFSAPGVYELAKMTVAKTARGFGLGRVLCEAAIQKAKQLGATKVILYTNSKLQDAIHIYGKLGFEQIPVDKLEFVRIDTMMQLTLNTYHEQA</sequence>
<feature type="domain" description="N-acetyltransferase" evidence="3">
    <location>
        <begin position="14"/>
        <end position="153"/>
    </location>
</feature>
<dbReference type="EMBL" id="JAZDQT010000001">
    <property type="protein sequence ID" value="MEE1944473.1"/>
    <property type="molecule type" value="Genomic_DNA"/>
</dbReference>
<comment type="caution">
    <text evidence="4">The sequence shown here is derived from an EMBL/GenBank/DDBJ whole genome shotgun (WGS) entry which is preliminary data.</text>
</comment>
<evidence type="ECO:0000256" key="1">
    <source>
        <dbReference type="ARBA" id="ARBA00022679"/>
    </source>
</evidence>
<name>A0ABU7I4U0_9SPHI</name>
<evidence type="ECO:0000259" key="3">
    <source>
        <dbReference type="PROSITE" id="PS51186"/>
    </source>
</evidence>
<evidence type="ECO:0000313" key="4">
    <source>
        <dbReference type="EMBL" id="MEE1944473.1"/>
    </source>
</evidence>
<dbReference type="PROSITE" id="PS51186">
    <property type="entry name" value="GNAT"/>
    <property type="match status" value="1"/>
</dbReference>
<dbReference type="SUPFAM" id="SSF55729">
    <property type="entry name" value="Acyl-CoA N-acyltransferases (Nat)"/>
    <property type="match status" value="1"/>
</dbReference>
<dbReference type="InterPro" id="IPR000182">
    <property type="entry name" value="GNAT_dom"/>
</dbReference>
<reference evidence="4 5" key="1">
    <citation type="submission" date="2024-01" db="EMBL/GenBank/DDBJ databases">
        <title>Pedobacter sp. nov., isolated from fresh soil.</title>
        <authorList>
            <person name="Le N.T.T."/>
        </authorList>
    </citation>
    <scope>NUCLEOTIDE SEQUENCE [LARGE SCALE GENOMIC DNA]</scope>
    <source>
        <strain evidence="4 5">KR3-3</strain>
    </source>
</reference>
<dbReference type="Proteomes" id="UP001336835">
    <property type="component" value="Unassembled WGS sequence"/>
</dbReference>
<gene>
    <name evidence="4" type="ORF">VRU48_05095</name>
</gene>
<organism evidence="4 5">
    <name type="scientific">Pedobacter albus</name>
    <dbReference type="NCBI Taxonomy" id="3113905"/>
    <lineage>
        <taxon>Bacteria</taxon>
        <taxon>Pseudomonadati</taxon>
        <taxon>Bacteroidota</taxon>
        <taxon>Sphingobacteriia</taxon>
        <taxon>Sphingobacteriales</taxon>
        <taxon>Sphingobacteriaceae</taxon>
        <taxon>Pedobacter</taxon>
    </lineage>
</organism>
<dbReference type="Pfam" id="PF00583">
    <property type="entry name" value="Acetyltransf_1"/>
    <property type="match status" value="1"/>
</dbReference>
<dbReference type="RefSeq" id="WP_330106842.1">
    <property type="nucleotide sequence ID" value="NZ_JAZDQT010000001.1"/>
</dbReference>
<keyword evidence="2" id="KW-0012">Acyltransferase</keyword>
<dbReference type="Gene3D" id="3.40.630.30">
    <property type="match status" value="1"/>
</dbReference>
<evidence type="ECO:0000256" key="2">
    <source>
        <dbReference type="ARBA" id="ARBA00023315"/>
    </source>
</evidence>
<protein>
    <submittedName>
        <fullName evidence="4">GNAT family N-acetyltransferase</fullName>
    </submittedName>
</protein>
<dbReference type="PANTHER" id="PTHR43877">
    <property type="entry name" value="AMINOALKYLPHOSPHONATE N-ACETYLTRANSFERASE-RELATED-RELATED"/>
    <property type="match status" value="1"/>
</dbReference>